<dbReference type="FunFam" id="3.40.605.10:FF:000026">
    <property type="entry name" value="Aldehyde dehydrogenase, putative"/>
    <property type="match status" value="1"/>
</dbReference>
<dbReference type="RefSeq" id="WP_133517713.1">
    <property type="nucleotide sequence ID" value="NZ_JAHDUW010000004.1"/>
</dbReference>
<evidence type="ECO:0000256" key="3">
    <source>
        <dbReference type="ARBA" id="ARBA00023002"/>
    </source>
</evidence>
<name>A0A484F3A5_9EURY</name>
<dbReference type="Gene3D" id="3.40.605.10">
    <property type="entry name" value="Aldehyde Dehydrogenase, Chain A, domain 1"/>
    <property type="match status" value="1"/>
</dbReference>
<dbReference type="FunFam" id="3.40.605.10:FF:000007">
    <property type="entry name" value="NAD/NADP-dependent betaine aldehyde dehydrogenase"/>
    <property type="match status" value="1"/>
</dbReference>
<dbReference type="Pfam" id="PF00171">
    <property type="entry name" value="Aldedh"/>
    <property type="match status" value="1"/>
</dbReference>
<organism evidence="5 6">
    <name type="scientific">Methanimicrococcus blatticola</name>
    <dbReference type="NCBI Taxonomy" id="91560"/>
    <lineage>
        <taxon>Archaea</taxon>
        <taxon>Methanobacteriati</taxon>
        <taxon>Methanobacteriota</taxon>
        <taxon>Stenosarchaea group</taxon>
        <taxon>Methanomicrobia</taxon>
        <taxon>Methanosarcinales</taxon>
        <taxon>Methanosarcinaceae</taxon>
        <taxon>Methanimicrococcus</taxon>
    </lineage>
</organism>
<comment type="caution">
    <text evidence="5">The sequence shown here is derived from an EMBL/GenBank/DDBJ whole genome shotgun (WGS) entry which is preliminary data.</text>
</comment>
<feature type="domain" description="Aldehyde dehydrogenase" evidence="4">
    <location>
        <begin position="12"/>
        <end position="472"/>
    </location>
</feature>
<comment type="similarity">
    <text evidence="1">Belongs to the aldehyde dehydrogenase family.</text>
</comment>
<dbReference type="InterPro" id="IPR016161">
    <property type="entry name" value="Ald_DH/histidinol_DH"/>
</dbReference>
<dbReference type="OrthoDB" id="6342at2157"/>
<sequence>MFIGGEKYNPIQAETFDVINPATGELIETVSSASSDDVEKAIQSCADAFNPWSQKSYAERAAVLSEISTVLKEKEYLEKLAVTLTKEQGKPLTESRREIEGVIGVIDYFTGLSSSLHTDFFENKNNQSYSFTLKKPLGVCVSILPWNMPTLILSWQMIPALLTGNTCLVKPSSVCPLTILELAALFHQAGLPAGVFNVVTGSGEKIGSQLAASPAVRKISFTGSVDAGRSIGVEAAKYNKRVTLELGGSDAMIVCDDVDIRDCASKAVQTKFFNGGQACISPKRIYVFESVFDQFVQAVLESVSKIRLGNGLSEKTTMGPLSSAGGQKQMIEFVASAKAEGAKILAGGKIPEGDEFKNGYFFEPTVITNVPPSSGLLKEEVFGPIMVINPVSDLDEAIFEANHSDFGLGASIWTNDIRRAKRGFEELEAGIVWVNQHTKVLPELPFGGVKDSGFGRENGYESLNDYLETKTVVFKF</sequence>
<dbReference type="Proteomes" id="UP000294855">
    <property type="component" value="Unassembled WGS sequence"/>
</dbReference>
<dbReference type="InterPro" id="IPR016162">
    <property type="entry name" value="Ald_DH_N"/>
</dbReference>
<protein>
    <submittedName>
        <fullName evidence="5">Succinate-semialdehyde dehydrogenase/glutarate-semialdehyde dehydrogenase</fullName>
    </submittedName>
</protein>
<reference evidence="5 6" key="1">
    <citation type="submission" date="2019-03" db="EMBL/GenBank/DDBJ databases">
        <title>Genomic Encyclopedia of Type Strains, Phase IV (KMG-IV): sequencing the most valuable type-strain genomes for metagenomic binning, comparative biology and taxonomic classification.</title>
        <authorList>
            <person name="Goeker M."/>
        </authorList>
    </citation>
    <scope>NUCLEOTIDE SEQUENCE [LARGE SCALE GENOMIC DNA]</scope>
    <source>
        <strain evidence="5 6">DSM 13328</strain>
    </source>
</reference>
<keyword evidence="3" id="KW-0560">Oxidoreductase</keyword>
<evidence type="ECO:0000313" key="6">
    <source>
        <dbReference type="Proteomes" id="UP000294855"/>
    </source>
</evidence>
<dbReference type="InterPro" id="IPR015590">
    <property type="entry name" value="Aldehyde_DH_dom"/>
</dbReference>
<dbReference type="GO" id="GO:0016620">
    <property type="term" value="F:oxidoreductase activity, acting on the aldehyde or oxo group of donors, NAD or NADP as acceptor"/>
    <property type="evidence" value="ECO:0007669"/>
    <property type="project" value="InterPro"/>
</dbReference>
<dbReference type="PANTHER" id="PTHR11699">
    <property type="entry name" value="ALDEHYDE DEHYDROGENASE-RELATED"/>
    <property type="match status" value="1"/>
</dbReference>
<evidence type="ECO:0000259" key="4">
    <source>
        <dbReference type="Pfam" id="PF00171"/>
    </source>
</evidence>
<dbReference type="Gene3D" id="3.40.309.10">
    <property type="entry name" value="Aldehyde Dehydrogenase, Chain A, domain 2"/>
    <property type="match status" value="1"/>
</dbReference>
<evidence type="ECO:0000256" key="1">
    <source>
        <dbReference type="ARBA" id="ARBA00009986"/>
    </source>
</evidence>
<comment type="subunit">
    <text evidence="2">Homotetramer.</text>
</comment>
<dbReference type="FunFam" id="3.40.309.10:FF:000009">
    <property type="entry name" value="Aldehyde dehydrogenase A"/>
    <property type="match status" value="1"/>
</dbReference>
<dbReference type="InterPro" id="IPR016163">
    <property type="entry name" value="Ald_DH_C"/>
</dbReference>
<evidence type="ECO:0000313" key="5">
    <source>
        <dbReference type="EMBL" id="TDQ68334.1"/>
    </source>
</evidence>
<proteinExistence type="inferred from homology"/>
<accession>A0A484F3A5</accession>
<keyword evidence="6" id="KW-1185">Reference proteome</keyword>
<dbReference type="AlphaFoldDB" id="A0A484F3A5"/>
<dbReference type="SUPFAM" id="SSF53720">
    <property type="entry name" value="ALDH-like"/>
    <property type="match status" value="1"/>
</dbReference>
<dbReference type="EMBL" id="SNYS01000009">
    <property type="protein sequence ID" value="TDQ68334.1"/>
    <property type="molecule type" value="Genomic_DNA"/>
</dbReference>
<evidence type="ECO:0000256" key="2">
    <source>
        <dbReference type="ARBA" id="ARBA00011881"/>
    </source>
</evidence>
<gene>
    <name evidence="5" type="ORF">C7391_1277</name>
</gene>